<dbReference type="RefSeq" id="WP_157364017.1">
    <property type="nucleotide sequence ID" value="NZ_WOWS01000004.1"/>
</dbReference>
<name>A0A6L6U9E2_9FLAO</name>
<keyword evidence="2" id="KW-1185">Reference proteome</keyword>
<dbReference type="Proteomes" id="UP000478208">
    <property type="component" value="Unassembled WGS sequence"/>
</dbReference>
<evidence type="ECO:0000313" key="2">
    <source>
        <dbReference type="Proteomes" id="UP000478208"/>
    </source>
</evidence>
<reference evidence="1 2" key="1">
    <citation type="submission" date="2019-12" db="EMBL/GenBank/DDBJ databases">
        <authorList>
            <person name="Li J."/>
        </authorList>
    </citation>
    <scope>NUCLEOTIDE SEQUENCE [LARGE SCALE GENOMIC DNA]</scope>
    <source>
        <strain evidence="1 2">HL2-2</strain>
    </source>
</reference>
<protein>
    <submittedName>
        <fullName evidence="1">Uncharacterized protein</fullName>
    </submittedName>
</protein>
<evidence type="ECO:0000313" key="1">
    <source>
        <dbReference type="EMBL" id="MUU78941.1"/>
    </source>
</evidence>
<gene>
    <name evidence="1" type="ORF">GN138_10835</name>
</gene>
<comment type="caution">
    <text evidence="1">The sequence shown here is derived from an EMBL/GenBank/DDBJ whole genome shotgun (WGS) entry which is preliminary data.</text>
</comment>
<proteinExistence type="predicted"/>
<sequence>MLKKTLIFFTLFLITNFGFSQSENIKIKSDKLDEFNYIKADDFYLTHHLYIDLFLRENLFPEATPEDVYAIISALKKYVSIEHNLDIEIDTPGKRDYLIRFAILKKEDGTELLIAFTNWNSKEQKFEKNIKIENDSYTRWYFLNKDKMTYRKDMSNKNDYSKLSKSDLANAYLFDEVYENDYKIKSTIDEVLSKTDLNLEEKITANLMLLKYYIFKREVNHISQQTEYLNQLFINNASKPNLKALEMAFKATKFQIELMHKTN</sequence>
<dbReference type="AlphaFoldDB" id="A0A6L6U9E2"/>
<accession>A0A6L6U9E2</accession>
<organism evidence="1 2">
    <name type="scientific">Winogradskyella endarachnes</name>
    <dbReference type="NCBI Taxonomy" id="2681965"/>
    <lineage>
        <taxon>Bacteria</taxon>
        <taxon>Pseudomonadati</taxon>
        <taxon>Bacteroidota</taxon>
        <taxon>Flavobacteriia</taxon>
        <taxon>Flavobacteriales</taxon>
        <taxon>Flavobacteriaceae</taxon>
        <taxon>Winogradskyella</taxon>
    </lineage>
</organism>
<dbReference type="EMBL" id="WOWS01000004">
    <property type="protein sequence ID" value="MUU78941.1"/>
    <property type="molecule type" value="Genomic_DNA"/>
</dbReference>